<dbReference type="Proteomes" id="UP001234202">
    <property type="component" value="Unassembled WGS sequence"/>
</dbReference>
<evidence type="ECO:0000313" key="2">
    <source>
        <dbReference type="Proteomes" id="UP001234202"/>
    </source>
</evidence>
<dbReference type="EMBL" id="JASBWV010000034">
    <property type="protein sequence ID" value="KAJ9116804.1"/>
    <property type="molecule type" value="Genomic_DNA"/>
</dbReference>
<proteinExistence type="predicted"/>
<evidence type="ECO:0000313" key="1">
    <source>
        <dbReference type="EMBL" id="KAJ9116804.1"/>
    </source>
</evidence>
<protein>
    <submittedName>
        <fullName evidence="1">Uncharacterized protein</fullName>
    </submittedName>
</protein>
<comment type="caution">
    <text evidence="1">The sequence shown here is derived from an EMBL/GenBank/DDBJ whole genome shotgun (WGS) entry which is preliminary data.</text>
</comment>
<name>A0ACC2X0A4_9TREE</name>
<gene>
    <name evidence="1" type="ORF">QFC24_006609</name>
</gene>
<organism evidence="1 2">
    <name type="scientific">Naganishia onofrii</name>
    <dbReference type="NCBI Taxonomy" id="1851511"/>
    <lineage>
        <taxon>Eukaryota</taxon>
        <taxon>Fungi</taxon>
        <taxon>Dikarya</taxon>
        <taxon>Basidiomycota</taxon>
        <taxon>Agaricomycotina</taxon>
        <taxon>Tremellomycetes</taxon>
        <taxon>Filobasidiales</taxon>
        <taxon>Filobasidiaceae</taxon>
        <taxon>Naganishia</taxon>
    </lineage>
</organism>
<keyword evidence="2" id="KW-1185">Reference proteome</keyword>
<accession>A0ACC2X0A4</accession>
<reference evidence="1" key="1">
    <citation type="submission" date="2023-04" db="EMBL/GenBank/DDBJ databases">
        <title>Draft Genome sequencing of Naganishia species isolated from polar environments using Oxford Nanopore Technology.</title>
        <authorList>
            <person name="Leo P."/>
            <person name="Venkateswaran K."/>
        </authorList>
    </citation>
    <scope>NUCLEOTIDE SEQUENCE</scope>
    <source>
        <strain evidence="1">DBVPG 5303</strain>
    </source>
</reference>
<sequence length="399" mass="43180">MPATRPSRTHTSSSDKLDKLDLSRASPTTNNPTIPNNLTNDSGSATLGVGGVGKGKRQPLKRSAGSAGSGTGSGSGQSLLGFSSRKAGPVTPEKKKTSGLKRRIGEVVVDLESQEDGSTIGPKVPITNTNIHPVFAVPERPTNSTITSTLTIPETTITTTTTTTTLSTTDETVQGISGVPQNGAWDPLLLSRTNPTKEMENNLAPPPPSLLSRSRAGLSHGQDLEPTEEERMEEQVDDDDADNGVSRTRTRTRTINGLAVRKAMIRADEKIRHLRSQSQKQSHRPFSSLSMPTTTPTSTKSKTAVGGKNKVGGSTARSVKGKNNKKMEEEEEEVKTATLDPDDRRWNRVYEAAWELMGGDDVAPSTWWWFSFPFLSAFPPRFTFFTFGSLFGQSEEPLR</sequence>